<evidence type="ECO:0000313" key="11">
    <source>
        <dbReference type="EMBL" id="PTM93431.1"/>
    </source>
</evidence>
<comment type="subunit">
    <text evidence="9">The complex comprises the extracytoplasmic solute receptor protein and the two transmembrane proteins.</text>
</comment>
<evidence type="ECO:0000256" key="7">
    <source>
        <dbReference type="ARBA" id="ARBA00023136"/>
    </source>
</evidence>
<comment type="subcellular location">
    <subcellularLocation>
        <location evidence="1 9">Cell inner membrane</location>
        <topology evidence="1 9">Multi-pass membrane protein</topology>
    </subcellularLocation>
</comment>
<evidence type="ECO:0000256" key="3">
    <source>
        <dbReference type="ARBA" id="ARBA00022475"/>
    </source>
</evidence>
<evidence type="ECO:0000256" key="1">
    <source>
        <dbReference type="ARBA" id="ARBA00004429"/>
    </source>
</evidence>
<reference evidence="11 12" key="1">
    <citation type="submission" date="2018-04" db="EMBL/GenBank/DDBJ databases">
        <title>Genomic Encyclopedia of Type Strains, Phase IV (KMG-IV): sequencing the most valuable type-strain genomes for metagenomic binning, comparative biology and taxonomic classification.</title>
        <authorList>
            <person name="Goeker M."/>
        </authorList>
    </citation>
    <scope>NUCLEOTIDE SEQUENCE [LARGE SCALE GENOMIC DNA]</scope>
    <source>
        <strain evidence="11 12">DSM 7138</strain>
    </source>
</reference>
<dbReference type="Proteomes" id="UP000241247">
    <property type="component" value="Unassembled WGS sequence"/>
</dbReference>
<dbReference type="GO" id="GO:0022857">
    <property type="term" value="F:transmembrane transporter activity"/>
    <property type="evidence" value="ECO:0007669"/>
    <property type="project" value="UniProtKB-UniRule"/>
</dbReference>
<feature type="transmembrane region" description="Helical" evidence="9">
    <location>
        <begin position="56"/>
        <end position="72"/>
    </location>
</feature>
<dbReference type="RefSeq" id="WP_108003775.1">
    <property type="nucleotide sequence ID" value="NZ_JBHEEX010000005.1"/>
</dbReference>
<dbReference type="PANTHER" id="PTHR35011:SF2">
    <property type="entry name" value="2,3-DIKETO-L-GULONATE TRAP TRANSPORTER SMALL PERMEASE PROTEIN YIAM"/>
    <property type="match status" value="1"/>
</dbReference>
<evidence type="ECO:0000256" key="5">
    <source>
        <dbReference type="ARBA" id="ARBA00022692"/>
    </source>
</evidence>
<comment type="function">
    <text evidence="9">Part of the tripartite ATP-independent periplasmic (TRAP) transport system.</text>
</comment>
<evidence type="ECO:0000256" key="4">
    <source>
        <dbReference type="ARBA" id="ARBA00022519"/>
    </source>
</evidence>
<dbReference type="GO" id="GO:0005886">
    <property type="term" value="C:plasma membrane"/>
    <property type="evidence" value="ECO:0007669"/>
    <property type="project" value="UniProtKB-SubCell"/>
</dbReference>
<comment type="caution">
    <text evidence="11">The sequence shown here is derived from an EMBL/GenBank/DDBJ whole genome shotgun (WGS) entry which is preliminary data.</text>
</comment>
<gene>
    <name evidence="11" type="ORF">C7449_106116</name>
</gene>
<evidence type="ECO:0000259" key="10">
    <source>
        <dbReference type="Pfam" id="PF04290"/>
    </source>
</evidence>
<name>A0A2T5B363_MYCDI</name>
<dbReference type="InterPro" id="IPR007387">
    <property type="entry name" value="TRAP_DctQ"/>
</dbReference>
<evidence type="ECO:0000256" key="8">
    <source>
        <dbReference type="ARBA" id="ARBA00038436"/>
    </source>
</evidence>
<accession>A0A2T5B363</accession>
<keyword evidence="5 9" id="KW-0812">Transmembrane</keyword>
<keyword evidence="12" id="KW-1185">Reference proteome</keyword>
<feature type="transmembrane region" description="Helical" evidence="9">
    <location>
        <begin position="21"/>
        <end position="44"/>
    </location>
</feature>
<proteinExistence type="inferred from homology"/>
<feature type="domain" description="Tripartite ATP-independent periplasmic transporters DctQ component" evidence="10">
    <location>
        <begin position="31"/>
        <end position="154"/>
    </location>
</feature>
<comment type="similarity">
    <text evidence="8 9">Belongs to the TRAP transporter small permease family.</text>
</comment>
<feature type="transmembrane region" description="Helical" evidence="9">
    <location>
        <begin position="93"/>
        <end position="115"/>
    </location>
</feature>
<organism evidence="11 12">
    <name type="scientific">Mycoplana dimorpha</name>
    <dbReference type="NCBI Taxonomy" id="28320"/>
    <lineage>
        <taxon>Bacteria</taxon>
        <taxon>Pseudomonadati</taxon>
        <taxon>Pseudomonadota</taxon>
        <taxon>Alphaproteobacteria</taxon>
        <taxon>Hyphomicrobiales</taxon>
        <taxon>Rhizobiaceae</taxon>
        <taxon>Mycoplana</taxon>
    </lineage>
</organism>
<dbReference type="Pfam" id="PF04290">
    <property type="entry name" value="DctQ"/>
    <property type="match status" value="1"/>
</dbReference>
<evidence type="ECO:0000256" key="9">
    <source>
        <dbReference type="RuleBase" id="RU369079"/>
    </source>
</evidence>
<keyword evidence="2 9" id="KW-0813">Transport</keyword>
<evidence type="ECO:0000256" key="6">
    <source>
        <dbReference type="ARBA" id="ARBA00022989"/>
    </source>
</evidence>
<dbReference type="PANTHER" id="PTHR35011">
    <property type="entry name" value="2,3-DIKETO-L-GULONATE TRAP TRANSPORTER SMALL PERMEASE PROTEIN YIAM"/>
    <property type="match status" value="1"/>
</dbReference>
<sequence>MEDAPMPPSRIASAIDRAAGTIGGLGIAIFTGIIVYVVICRYAFSFTPRWSEEIPRLLLVWVTFIGAISAFVRKTHLCAGLTDLIVAPGRFRGFLALLARVAAFLFLIVVFWSGWKITTLTWSHETTVLSWPAGLVYLSLPVTAAFALVALLAMELRK</sequence>
<feature type="transmembrane region" description="Helical" evidence="9">
    <location>
        <begin position="135"/>
        <end position="154"/>
    </location>
</feature>
<protein>
    <recommendedName>
        <fullName evidence="9">TRAP transporter small permease protein</fullName>
    </recommendedName>
</protein>
<keyword evidence="3" id="KW-1003">Cell membrane</keyword>
<evidence type="ECO:0000256" key="2">
    <source>
        <dbReference type="ARBA" id="ARBA00022448"/>
    </source>
</evidence>
<keyword evidence="6 9" id="KW-1133">Transmembrane helix</keyword>
<keyword evidence="4 9" id="KW-0997">Cell inner membrane</keyword>
<keyword evidence="7 9" id="KW-0472">Membrane</keyword>
<dbReference type="EMBL" id="PZZZ01000006">
    <property type="protein sequence ID" value="PTM93431.1"/>
    <property type="molecule type" value="Genomic_DNA"/>
</dbReference>
<dbReference type="AlphaFoldDB" id="A0A2T5B363"/>
<dbReference type="InterPro" id="IPR055348">
    <property type="entry name" value="DctQ"/>
</dbReference>
<dbReference type="GO" id="GO:0015740">
    <property type="term" value="P:C4-dicarboxylate transport"/>
    <property type="evidence" value="ECO:0007669"/>
    <property type="project" value="TreeGrafter"/>
</dbReference>
<evidence type="ECO:0000313" key="12">
    <source>
        <dbReference type="Proteomes" id="UP000241247"/>
    </source>
</evidence>
<dbReference type="OrthoDB" id="4964541at2"/>